<dbReference type="EMBL" id="JAUJEA010000008">
    <property type="protein sequence ID" value="MDN5203633.1"/>
    <property type="molecule type" value="Genomic_DNA"/>
</dbReference>
<dbReference type="Proteomes" id="UP001172082">
    <property type="component" value="Unassembled WGS sequence"/>
</dbReference>
<dbReference type="GO" id="GO:0016491">
    <property type="term" value="F:oxidoreductase activity"/>
    <property type="evidence" value="ECO:0007669"/>
    <property type="project" value="UniProtKB-KW"/>
</dbReference>
<comment type="caution">
    <text evidence="10">The sequence shown here is derived from an EMBL/GenBank/DDBJ whole genome shotgun (WGS) entry which is preliminary data.</text>
</comment>
<evidence type="ECO:0000256" key="1">
    <source>
        <dbReference type="ARBA" id="ARBA00001974"/>
    </source>
</evidence>
<evidence type="ECO:0000256" key="6">
    <source>
        <dbReference type="ARBA" id="ARBA00023002"/>
    </source>
</evidence>
<dbReference type="PROSITE" id="PS00978">
    <property type="entry name" value="FAD_G3PDH_2"/>
    <property type="match status" value="1"/>
</dbReference>
<evidence type="ECO:0000259" key="9">
    <source>
        <dbReference type="Pfam" id="PF16901"/>
    </source>
</evidence>
<protein>
    <recommendedName>
        <fullName evidence="7">Glycerol-3-phosphate dehydrogenase</fullName>
        <ecNumber evidence="7">1.1.5.3</ecNumber>
    </recommendedName>
</protein>
<dbReference type="PRINTS" id="PR01001">
    <property type="entry name" value="FADG3PDH"/>
</dbReference>
<comment type="cofactor">
    <cofactor evidence="1 7">
        <name>FAD</name>
        <dbReference type="ChEBI" id="CHEBI:57692"/>
    </cofactor>
</comment>
<dbReference type="InterPro" id="IPR036188">
    <property type="entry name" value="FAD/NAD-bd_sf"/>
</dbReference>
<dbReference type="PROSITE" id="PS00977">
    <property type="entry name" value="FAD_G3PDH_1"/>
    <property type="match status" value="1"/>
</dbReference>
<dbReference type="Pfam" id="PF16901">
    <property type="entry name" value="DAO_C"/>
    <property type="match status" value="1"/>
</dbReference>
<dbReference type="PANTHER" id="PTHR11985">
    <property type="entry name" value="GLYCEROL-3-PHOSPHATE DEHYDROGENASE"/>
    <property type="match status" value="1"/>
</dbReference>
<dbReference type="InterPro" id="IPR031656">
    <property type="entry name" value="DAO_C"/>
</dbReference>
<dbReference type="SUPFAM" id="SSF51905">
    <property type="entry name" value="FAD/NAD(P)-binding domain"/>
    <property type="match status" value="1"/>
</dbReference>
<evidence type="ECO:0000256" key="4">
    <source>
        <dbReference type="ARBA" id="ARBA00022798"/>
    </source>
</evidence>
<dbReference type="Pfam" id="PF01266">
    <property type="entry name" value="DAO"/>
    <property type="match status" value="1"/>
</dbReference>
<keyword evidence="11" id="KW-1185">Reference proteome</keyword>
<feature type="domain" description="FAD dependent oxidoreductase" evidence="8">
    <location>
        <begin position="18"/>
        <end position="341"/>
    </location>
</feature>
<evidence type="ECO:0000313" key="11">
    <source>
        <dbReference type="Proteomes" id="UP001172082"/>
    </source>
</evidence>
<dbReference type="Gene3D" id="3.30.9.10">
    <property type="entry name" value="D-Amino Acid Oxidase, subunit A, domain 2"/>
    <property type="match status" value="1"/>
</dbReference>
<dbReference type="Gene3D" id="1.10.8.870">
    <property type="entry name" value="Alpha-glycerophosphate oxidase, cap domain"/>
    <property type="match status" value="1"/>
</dbReference>
<dbReference type="Gene3D" id="3.50.50.60">
    <property type="entry name" value="FAD/NAD(P)-binding domain"/>
    <property type="match status" value="1"/>
</dbReference>
<dbReference type="RefSeq" id="WP_346753656.1">
    <property type="nucleotide sequence ID" value="NZ_JAUJEA010000008.1"/>
</dbReference>
<keyword evidence="3 7" id="KW-0285">Flavoprotein</keyword>
<dbReference type="InterPro" id="IPR006076">
    <property type="entry name" value="FAD-dep_OxRdtase"/>
</dbReference>
<keyword evidence="4" id="KW-0319">Glycerol metabolism</keyword>
<accession>A0ABT8KTZ8</accession>
<gene>
    <name evidence="10" type="ORF">QQ008_19750</name>
</gene>
<proteinExistence type="inferred from homology"/>
<dbReference type="InterPro" id="IPR000447">
    <property type="entry name" value="G3P_DH_FAD-dep"/>
</dbReference>
<dbReference type="InterPro" id="IPR038299">
    <property type="entry name" value="DAO_C_sf"/>
</dbReference>
<dbReference type="EC" id="1.1.5.3" evidence="7"/>
<keyword evidence="6 7" id="KW-0560">Oxidoreductase</keyword>
<reference evidence="10" key="1">
    <citation type="submission" date="2023-06" db="EMBL/GenBank/DDBJ databases">
        <title>Genomic of Parafulvivirga corallium.</title>
        <authorList>
            <person name="Wang G."/>
        </authorList>
    </citation>
    <scope>NUCLEOTIDE SEQUENCE</scope>
    <source>
        <strain evidence="10">BMA10</strain>
    </source>
</reference>
<evidence type="ECO:0000259" key="8">
    <source>
        <dbReference type="Pfam" id="PF01266"/>
    </source>
</evidence>
<organism evidence="10 11">
    <name type="scientific">Splendidivirga corallicola</name>
    <dbReference type="NCBI Taxonomy" id="3051826"/>
    <lineage>
        <taxon>Bacteria</taxon>
        <taxon>Pseudomonadati</taxon>
        <taxon>Bacteroidota</taxon>
        <taxon>Cytophagia</taxon>
        <taxon>Cytophagales</taxon>
        <taxon>Splendidivirgaceae</taxon>
        <taxon>Splendidivirga</taxon>
    </lineage>
</organism>
<evidence type="ECO:0000313" key="10">
    <source>
        <dbReference type="EMBL" id="MDN5203633.1"/>
    </source>
</evidence>
<name>A0ABT8KTZ8_9BACT</name>
<dbReference type="PROSITE" id="PS51257">
    <property type="entry name" value="PROKAR_LIPOPROTEIN"/>
    <property type="match status" value="1"/>
</dbReference>
<evidence type="ECO:0000256" key="7">
    <source>
        <dbReference type="RuleBase" id="RU361217"/>
    </source>
</evidence>
<evidence type="ECO:0000256" key="2">
    <source>
        <dbReference type="ARBA" id="ARBA00007330"/>
    </source>
</evidence>
<evidence type="ECO:0000256" key="3">
    <source>
        <dbReference type="ARBA" id="ARBA00022630"/>
    </source>
</evidence>
<feature type="domain" description="Alpha-glycerophosphate oxidase C-terminal" evidence="9">
    <location>
        <begin position="400"/>
        <end position="525"/>
    </location>
</feature>
<sequence>MLLKRDELLENLKSETFDLLIIGGGITGCGTALDAASRGLKTALIEKWDFASGTSSRSTKLIHGGLRYLKQLEIGLVREVGRERAIVHQLAPHLVTPEKMLLPIIKDGTFGKFMTSIGLWIYDALANVEDEDQRKMLSKEEAYALEPLLNPETLEGAGLYAEYRTDDSRLTIEVMKTAAHQGATCLNYIQANNFIYENDQVVGAHCEDTLTRQSFNINARYIVNAAGPWVDELREKDGSKTGKGLHLTKGVHIVVPHHKLPVRQSIYFDVADGRMIFAIPRGLVTYIGTTDTDYDKDKDEVVANKEDVAYLIEAINQAFPNITLNIEDVESSWAGLRPLIHESGKSSTELSRKDEIFESPTGLISIAGGKLTGYRKMAERVVDEVVDKYQDKYNQSFKDCYTDEIYLSGGAFDHEEEVKKYIEEISEITNQLALPGYLPSYLVHNYGRQTQIILEIFRNNANQDPEIALAIAEASYTMQYELAQRPNDFFTRRSGRLYFNINSLEKIKEPVLQLFCEYFRCSDETMVQYRDVLEKRIQAASCFN</sequence>
<evidence type="ECO:0000256" key="5">
    <source>
        <dbReference type="ARBA" id="ARBA00022827"/>
    </source>
</evidence>
<keyword evidence="5" id="KW-0274">FAD</keyword>
<comment type="catalytic activity">
    <reaction evidence="7">
        <text>a quinone + sn-glycerol 3-phosphate = dihydroxyacetone phosphate + a quinol</text>
        <dbReference type="Rhea" id="RHEA:18977"/>
        <dbReference type="ChEBI" id="CHEBI:24646"/>
        <dbReference type="ChEBI" id="CHEBI:57597"/>
        <dbReference type="ChEBI" id="CHEBI:57642"/>
        <dbReference type="ChEBI" id="CHEBI:132124"/>
        <dbReference type="EC" id="1.1.5.3"/>
    </reaction>
</comment>
<comment type="similarity">
    <text evidence="2 7">Belongs to the FAD-dependent glycerol-3-phosphate dehydrogenase family.</text>
</comment>
<dbReference type="PANTHER" id="PTHR11985:SF35">
    <property type="entry name" value="ANAEROBIC GLYCEROL-3-PHOSPHATE DEHYDROGENASE SUBUNIT A"/>
    <property type="match status" value="1"/>
</dbReference>